<evidence type="ECO:0000256" key="3">
    <source>
        <dbReference type="SAM" id="SignalP"/>
    </source>
</evidence>
<dbReference type="PANTHER" id="PTHR45712:SF22">
    <property type="entry name" value="INSULIN-LIKE GROWTH FACTOR-BINDING PROTEIN COMPLEX ACID LABILE SUBUNIT"/>
    <property type="match status" value="1"/>
</dbReference>
<dbReference type="InterPro" id="IPR050333">
    <property type="entry name" value="SLRP"/>
</dbReference>
<keyword evidence="3" id="KW-0732">Signal</keyword>
<keyword evidence="4" id="KW-0378">Hydrolase</keyword>
<evidence type="ECO:0000256" key="2">
    <source>
        <dbReference type="ARBA" id="ARBA00022737"/>
    </source>
</evidence>
<keyword evidence="1" id="KW-0433">Leucine-rich repeat</keyword>
<reference evidence="4" key="1">
    <citation type="submission" date="2016-12" db="EMBL/GenBank/DDBJ databases">
        <title>An insight into the sialome and mialome of the sand fly, Nyssomyia neivai.</title>
        <authorList>
            <person name="Sebastian V."/>
            <person name="Goulart T.M."/>
            <person name="Oliveira W."/>
            <person name="Calvo E."/>
            <person name="Oliveira L.F."/>
            <person name="Pinto M.C."/>
            <person name="Rosselino A.M."/>
            <person name="Ribeiro J.M."/>
        </authorList>
    </citation>
    <scope>NUCLEOTIDE SEQUENCE</scope>
</reference>
<accession>A0A1L8DR36</accession>
<dbReference type="GO" id="GO:0004180">
    <property type="term" value="F:carboxypeptidase activity"/>
    <property type="evidence" value="ECO:0007669"/>
    <property type="project" value="UniProtKB-KW"/>
</dbReference>
<evidence type="ECO:0000256" key="1">
    <source>
        <dbReference type="ARBA" id="ARBA00022614"/>
    </source>
</evidence>
<dbReference type="PROSITE" id="PS51450">
    <property type="entry name" value="LRR"/>
    <property type="match status" value="2"/>
</dbReference>
<dbReference type="SMART" id="SM00369">
    <property type="entry name" value="LRR_TYP"/>
    <property type="match status" value="4"/>
</dbReference>
<dbReference type="PRINTS" id="PR00019">
    <property type="entry name" value="LEURICHRPT"/>
</dbReference>
<evidence type="ECO:0000313" key="4">
    <source>
        <dbReference type="EMBL" id="JAV08834.1"/>
    </source>
</evidence>
<dbReference type="Pfam" id="PF13855">
    <property type="entry name" value="LRR_8"/>
    <property type="match status" value="2"/>
</dbReference>
<keyword evidence="4" id="KW-0121">Carboxypeptidase</keyword>
<name>A0A1L8DR36_9DIPT</name>
<sequence length="529" mass="60517">MTLLGAVLLLFLMINKNLGQGIQDKNIHCDERSPITTMGEEDYEYDDAWNGKEIRTRQVIVIQGYYCKVRNYEIFSDRDYYVNQSDMVVNLEIEISILNGLPLKLFGYLTSLERFIVTNTTLQHVDQIEFRKLFLINFSDNHIISLDKNAFSECPKLIYVNLSYNNIAILSGPFFDSQQKIGTLDLSYNQITDITEETFNDFHLNFLSLSNNLLEEINLNRFSKLINLRTLDLSGNRLKVLETSGGNFIVDNLCLDFNELTSLNLAQSNIRVISSFSNKLQCVVIGINCRSIDFGINEITDLSLIDSVDTLNYVNLDFNKLGNNLQDICKCTNLVALFLVSNGIDNLGSCLSQMVFLDKLSLEGNNIYAINHDNFPTKNRITHLDLSFNRLETLDGYAMSIFSDLRSLCLAGNQIFDFYDNPKELMPQLERIGLSHNKFKCSKLYILLKKFKAQNLELYLDDSLPYNTTNIGGIQCFHSHEGELLKNIDSTDILCAIFDDEFKYLFEKLNKVENEVNKMSSLLKTVQEG</sequence>
<keyword evidence="2" id="KW-0677">Repeat</keyword>
<keyword evidence="4" id="KW-0645">Protease</keyword>
<dbReference type="EMBL" id="GFDF01005250">
    <property type="protein sequence ID" value="JAV08834.1"/>
    <property type="molecule type" value="Transcribed_RNA"/>
</dbReference>
<organism evidence="4">
    <name type="scientific">Nyssomyia neivai</name>
    <dbReference type="NCBI Taxonomy" id="330878"/>
    <lineage>
        <taxon>Eukaryota</taxon>
        <taxon>Metazoa</taxon>
        <taxon>Ecdysozoa</taxon>
        <taxon>Arthropoda</taxon>
        <taxon>Hexapoda</taxon>
        <taxon>Insecta</taxon>
        <taxon>Pterygota</taxon>
        <taxon>Neoptera</taxon>
        <taxon>Endopterygota</taxon>
        <taxon>Diptera</taxon>
        <taxon>Nematocera</taxon>
        <taxon>Psychodoidea</taxon>
        <taxon>Psychodidae</taxon>
        <taxon>Nyssomyia</taxon>
    </lineage>
</organism>
<dbReference type="InterPro" id="IPR032675">
    <property type="entry name" value="LRR_dom_sf"/>
</dbReference>
<dbReference type="SUPFAM" id="SSF52058">
    <property type="entry name" value="L domain-like"/>
    <property type="match status" value="2"/>
</dbReference>
<dbReference type="PANTHER" id="PTHR45712">
    <property type="entry name" value="AGAP008170-PA"/>
    <property type="match status" value="1"/>
</dbReference>
<protein>
    <submittedName>
        <fullName evidence="4">Putative carboxypeptidase n subunit 2</fullName>
    </submittedName>
</protein>
<feature type="signal peptide" evidence="3">
    <location>
        <begin position="1"/>
        <end position="19"/>
    </location>
</feature>
<feature type="chain" id="PRO_5012792631" evidence="3">
    <location>
        <begin position="20"/>
        <end position="529"/>
    </location>
</feature>
<proteinExistence type="predicted"/>
<dbReference type="AlphaFoldDB" id="A0A1L8DR36"/>
<dbReference type="InterPro" id="IPR001611">
    <property type="entry name" value="Leu-rich_rpt"/>
</dbReference>
<dbReference type="Gene3D" id="3.80.10.10">
    <property type="entry name" value="Ribonuclease Inhibitor"/>
    <property type="match status" value="3"/>
</dbReference>
<dbReference type="InterPro" id="IPR003591">
    <property type="entry name" value="Leu-rich_rpt_typical-subtyp"/>
</dbReference>